<dbReference type="Gene3D" id="3.30.720.50">
    <property type="match status" value="1"/>
</dbReference>
<dbReference type="PROSITE" id="PS50918">
    <property type="entry name" value="WWE"/>
    <property type="match status" value="1"/>
</dbReference>
<feature type="region of interest" description="Disordered" evidence="1">
    <location>
        <begin position="69"/>
        <end position="104"/>
    </location>
</feature>
<evidence type="ECO:0000256" key="1">
    <source>
        <dbReference type="SAM" id="MobiDB-lite"/>
    </source>
</evidence>
<protein>
    <recommendedName>
        <fullName evidence="2">WWE domain-containing protein</fullName>
    </recommendedName>
</protein>
<dbReference type="Pfam" id="PF02825">
    <property type="entry name" value="WWE"/>
    <property type="match status" value="1"/>
</dbReference>
<reference evidence="3" key="1">
    <citation type="submission" date="2021-01" db="EMBL/GenBank/DDBJ databases">
        <authorList>
            <person name="Corre E."/>
            <person name="Pelletier E."/>
            <person name="Niang G."/>
            <person name="Scheremetjew M."/>
            <person name="Finn R."/>
            <person name="Kale V."/>
            <person name="Holt S."/>
            <person name="Cochrane G."/>
            <person name="Meng A."/>
            <person name="Brown T."/>
            <person name="Cohen L."/>
        </authorList>
    </citation>
    <scope>NUCLEOTIDE SEQUENCE</scope>
    <source>
        <strain evidence="3">Pbaha01</strain>
    </source>
</reference>
<dbReference type="EMBL" id="HBEG01012307">
    <property type="protein sequence ID" value="CAD8352058.1"/>
    <property type="molecule type" value="Transcribed_RNA"/>
</dbReference>
<name>A0A7S0A3S0_9DINO</name>
<organism evidence="3">
    <name type="scientific">Pyrodinium bahamense</name>
    <dbReference type="NCBI Taxonomy" id="73915"/>
    <lineage>
        <taxon>Eukaryota</taxon>
        <taxon>Sar</taxon>
        <taxon>Alveolata</taxon>
        <taxon>Dinophyceae</taxon>
        <taxon>Gonyaulacales</taxon>
        <taxon>Pyrocystaceae</taxon>
        <taxon>Pyrodinium</taxon>
    </lineage>
</organism>
<gene>
    <name evidence="3" type="ORF">PBAH0796_LOCUS7425</name>
</gene>
<feature type="compositionally biased region" description="Low complexity" evidence="1">
    <location>
        <begin position="118"/>
        <end position="128"/>
    </location>
</feature>
<dbReference type="InterPro" id="IPR037197">
    <property type="entry name" value="WWE_dom_sf"/>
</dbReference>
<dbReference type="AlphaFoldDB" id="A0A7S0A3S0"/>
<accession>A0A7S0A3S0</accession>
<proteinExistence type="predicted"/>
<feature type="region of interest" description="Disordered" evidence="1">
    <location>
        <begin position="117"/>
        <end position="141"/>
    </location>
</feature>
<evidence type="ECO:0000313" key="3">
    <source>
        <dbReference type="EMBL" id="CAD8352058.1"/>
    </source>
</evidence>
<dbReference type="SUPFAM" id="SSF117839">
    <property type="entry name" value="WWE domain"/>
    <property type="match status" value="1"/>
</dbReference>
<dbReference type="InterPro" id="IPR004170">
    <property type="entry name" value="WWE_dom"/>
</dbReference>
<sequence>MKRTAPELAAASWEWQGPGGAWKAYAAEDAALLERLSSAVGEGGKVSTKALSFASGTLYELDFSAGTQTNSTTGKLRKLRRAPAGEEAASEGSEDAPPPLKKAKSAGDLAFAEHLGKPEAPAAKAKSAWGSDSKIKDPPPLDVADIKKQAGLGAQSKRGWKKLSFGPAVSANKHATHCFEKMLENEQRNCGEWATFYHSYNHAALIYEVQAAIASVLFRFKSSYAPLPRLMRGCFSEIPDAPSMMAEFPSWPDQDHNWRFKCVGICATTSLLAADPEAPPTTVFLHGYAVGALSLALIEGLLTDCGVAADRAKKLTRQIVDLAEKYGLHVGAFGGKASKSGLSGHLLQIFMKRHLVDKYAYASLPMGVPDGSRHPIGKHLMTSGKPHICGQVRIVVHPSAFLQANKVRMYVYSADEEFHRGRSTFQELVTALLSPVLGNREARITAAKGIFGGELPAWFEPDDQREKAVPKKLATSEWK</sequence>
<feature type="domain" description="WWE" evidence="2">
    <location>
        <begin position="1"/>
        <end position="81"/>
    </location>
</feature>
<evidence type="ECO:0000259" key="2">
    <source>
        <dbReference type="PROSITE" id="PS50918"/>
    </source>
</evidence>